<feature type="binding site" evidence="7">
    <location>
        <position position="124"/>
    </location>
    <ligand>
        <name>[4Fe-4S] cluster</name>
        <dbReference type="ChEBI" id="CHEBI:49883"/>
        <label>2</label>
    </ligand>
</feature>
<keyword evidence="7" id="KW-0520">NAD</keyword>
<feature type="binding site" evidence="7">
    <location>
        <position position="134"/>
    </location>
    <ligand>
        <name>[4Fe-4S] cluster</name>
        <dbReference type="ChEBI" id="CHEBI:49883"/>
        <label>1</label>
    </ligand>
</feature>
<dbReference type="KEGG" id="bsol:FSW04_06150"/>
<keyword evidence="5 7" id="KW-0408">Iron</keyword>
<dbReference type="InterPro" id="IPR017900">
    <property type="entry name" value="4Fe4S_Fe_S_CS"/>
</dbReference>
<organism evidence="9 10">
    <name type="scientific">Baekduia soli</name>
    <dbReference type="NCBI Taxonomy" id="496014"/>
    <lineage>
        <taxon>Bacteria</taxon>
        <taxon>Bacillati</taxon>
        <taxon>Actinomycetota</taxon>
        <taxon>Thermoleophilia</taxon>
        <taxon>Solirubrobacterales</taxon>
        <taxon>Baekduiaceae</taxon>
        <taxon>Baekduia</taxon>
    </lineage>
</organism>
<keyword evidence="2 7" id="KW-0004">4Fe-4S</keyword>
<dbReference type="GO" id="GO:0005886">
    <property type="term" value="C:plasma membrane"/>
    <property type="evidence" value="ECO:0007669"/>
    <property type="project" value="UniProtKB-SubCell"/>
</dbReference>
<feature type="domain" description="4Fe-4S ferredoxin-type" evidence="8">
    <location>
        <begin position="115"/>
        <end position="144"/>
    </location>
</feature>
<dbReference type="Proteomes" id="UP000321805">
    <property type="component" value="Chromosome"/>
</dbReference>
<dbReference type="GO" id="GO:0051539">
    <property type="term" value="F:4 iron, 4 sulfur cluster binding"/>
    <property type="evidence" value="ECO:0007669"/>
    <property type="project" value="UniProtKB-KW"/>
</dbReference>
<evidence type="ECO:0000313" key="10">
    <source>
        <dbReference type="Proteomes" id="UP000321805"/>
    </source>
</evidence>
<keyword evidence="7" id="KW-1003">Cell membrane</keyword>
<dbReference type="InterPro" id="IPR010226">
    <property type="entry name" value="NADH_quinone_OxRdtase_chainI"/>
</dbReference>
<dbReference type="GO" id="GO:0050136">
    <property type="term" value="F:NADH dehydrogenase (quinone) (non-electrogenic) activity"/>
    <property type="evidence" value="ECO:0007669"/>
    <property type="project" value="UniProtKB-UniRule"/>
</dbReference>
<keyword evidence="7" id="KW-0472">Membrane</keyword>
<keyword evidence="4 7" id="KW-1278">Translocase</keyword>
<comment type="similarity">
    <text evidence="1 7">Belongs to the complex I 23 kDa subunit family.</text>
</comment>
<comment type="subunit">
    <text evidence="7">NDH-1 is composed of 14 different subunits. Subunits NuoA, H, J, K, L, M, N constitute the membrane sector of the complex.</text>
</comment>
<gene>
    <name evidence="7 9" type="primary">nuoI</name>
    <name evidence="9" type="ORF">FSW04_06150</name>
</gene>
<evidence type="ECO:0000256" key="2">
    <source>
        <dbReference type="ARBA" id="ARBA00022485"/>
    </source>
</evidence>
<dbReference type="RefSeq" id="WP_146917407.1">
    <property type="nucleotide sequence ID" value="NZ_CP042430.1"/>
</dbReference>
<dbReference type="AlphaFoldDB" id="A0A5B8U2L2"/>
<feature type="binding site" evidence="7">
    <location>
        <position position="85"/>
    </location>
    <ligand>
        <name>[4Fe-4S] cluster</name>
        <dbReference type="ChEBI" id="CHEBI:49883"/>
        <label>1</label>
    </ligand>
</feature>
<dbReference type="EMBL" id="CP042430">
    <property type="protein sequence ID" value="QEC47213.1"/>
    <property type="molecule type" value="Genomic_DNA"/>
</dbReference>
<comment type="catalytic activity">
    <reaction evidence="7">
        <text>a quinone + NADH + 5 H(+)(in) = a quinol + NAD(+) + 4 H(+)(out)</text>
        <dbReference type="Rhea" id="RHEA:57888"/>
        <dbReference type="ChEBI" id="CHEBI:15378"/>
        <dbReference type="ChEBI" id="CHEBI:24646"/>
        <dbReference type="ChEBI" id="CHEBI:57540"/>
        <dbReference type="ChEBI" id="CHEBI:57945"/>
        <dbReference type="ChEBI" id="CHEBI:132124"/>
    </reaction>
</comment>
<dbReference type="HAMAP" id="MF_01351">
    <property type="entry name" value="NDH1_NuoI"/>
    <property type="match status" value="1"/>
</dbReference>
<protein>
    <recommendedName>
        <fullName evidence="7">NADH-quinone oxidoreductase subunit I</fullName>
        <ecNumber evidence="7">7.1.1.-</ecNumber>
    </recommendedName>
    <alternativeName>
        <fullName evidence="7">NADH dehydrogenase I subunit I</fullName>
    </alternativeName>
    <alternativeName>
        <fullName evidence="7">NDH-1 subunit I</fullName>
    </alternativeName>
</protein>
<dbReference type="PANTHER" id="PTHR10849">
    <property type="entry name" value="NADH DEHYDROGENASE UBIQUINONE IRON-SULFUR PROTEIN 8, MITOCHONDRIAL"/>
    <property type="match status" value="1"/>
</dbReference>
<dbReference type="EC" id="7.1.1.-" evidence="7"/>
<evidence type="ECO:0000259" key="8">
    <source>
        <dbReference type="PROSITE" id="PS51379"/>
    </source>
</evidence>
<feature type="binding site" evidence="7">
    <location>
        <position position="89"/>
    </location>
    <ligand>
        <name>[4Fe-4S] cluster</name>
        <dbReference type="ChEBI" id="CHEBI:49883"/>
        <label>2</label>
    </ligand>
</feature>
<proteinExistence type="inferred from homology"/>
<dbReference type="PANTHER" id="PTHR10849:SF20">
    <property type="entry name" value="NADH DEHYDROGENASE [UBIQUINONE] IRON-SULFUR PROTEIN 8, MITOCHONDRIAL"/>
    <property type="match status" value="1"/>
</dbReference>
<dbReference type="Pfam" id="PF12838">
    <property type="entry name" value="Fer4_7"/>
    <property type="match status" value="1"/>
</dbReference>
<dbReference type="OrthoDB" id="9808559at2"/>
<feature type="binding site" evidence="7">
    <location>
        <position position="82"/>
    </location>
    <ligand>
        <name>[4Fe-4S] cluster</name>
        <dbReference type="ChEBI" id="CHEBI:49883"/>
        <label>1</label>
    </ligand>
</feature>
<comment type="subcellular location">
    <subcellularLocation>
        <location evidence="7">Cell membrane</location>
        <topology evidence="7">Peripheral membrane protein</topology>
    </subcellularLocation>
</comment>
<evidence type="ECO:0000256" key="1">
    <source>
        <dbReference type="ARBA" id="ARBA00010277"/>
    </source>
</evidence>
<name>A0A5B8U2L2_9ACTN</name>
<keyword evidence="10" id="KW-1185">Reference proteome</keyword>
<keyword evidence="7" id="KW-0874">Quinone</keyword>
<dbReference type="GO" id="GO:0009060">
    <property type="term" value="P:aerobic respiration"/>
    <property type="evidence" value="ECO:0007669"/>
    <property type="project" value="TreeGrafter"/>
</dbReference>
<keyword evidence="7" id="KW-0830">Ubiquinone</keyword>
<accession>A0A5B8U2L2</accession>
<comment type="cofactor">
    <cofactor evidence="7">
        <name>[4Fe-4S] cluster</name>
        <dbReference type="ChEBI" id="CHEBI:49883"/>
    </cofactor>
    <text evidence="7">Binds 2 [4Fe-4S] clusters per subunit.</text>
</comment>
<dbReference type="GO" id="GO:0005506">
    <property type="term" value="F:iron ion binding"/>
    <property type="evidence" value="ECO:0007669"/>
    <property type="project" value="UniProtKB-UniRule"/>
</dbReference>
<evidence type="ECO:0000256" key="7">
    <source>
        <dbReference type="HAMAP-Rule" id="MF_01351"/>
    </source>
</evidence>
<evidence type="ECO:0000256" key="3">
    <source>
        <dbReference type="ARBA" id="ARBA00022723"/>
    </source>
</evidence>
<dbReference type="NCBIfam" id="NF004537">
    <property type="entry name" value="PRK05888.1-3"/>
    <property type="match status" value="1"/>
</dbReference>
<dbReference type="GO" id="GO:0048038">
    <property type="term" value="F:quinone binding"/>
    <property type="evidence" value="ECO:0007669"/>
    <property type="project" value="UniProtKB-KW"/>
</dbReference>
<reference evidence="9 10" key="1">
    <citation type="journal article" date="2018" name="J. Microbiol.">
        <title>Baekduia soli gen. nov., sp. nov., a novel bacterium isolated from the soil of Baekdu Mountain and proposal of a novel family name, Baekduiaceae fam. nov.</title>
        <authorList>
            <person name="An D.S."/>
            <person name="Siddiqi M.Z."/>
            <person name="Kim K.H."/>
            <person name="Yu H.S."/>
            <person name="Im W.T."/>
        </authorList>
    </citation>
    <scope>NUCLEOTIDE SEQUENCE [LARGE SCALE GENOMIC DNA]</scope>
    <source>
        <strain evidence="9 10">BR7-21</strain>
    </source>
</reference>
<comment type="function">
    <text evidence="7">NDH-1 shuttles electrons from NADH, via FMN and iron-sulfur (Fe-S) centers, to quinones in the respiratory chain. The immediate electron acceptor for the enzyme in this species is believed to be ubiquinone. Couples the redox reaction to proton translocation (for every two electrons transferred, four hydrogen ions are translocated across the cytoplasmic membrane), and thus conserves the redox energy in a proton gradient.</text>
</comment>
<feature type="domain" description="4Fe-4S ferredoxin-type" evidence="8">
    <location>
        <begin position="67"/>
        <end position="99"/>
    </location>
</feature>
<dbReference type="NCBIfam" id="TIGR01971">
    <property type="entry name" value="NuoI"/>
    <property type="match status" value="1"/>
</dbReference>
<dbReference type="SUPFAM" id="SSF54862">
    <property type="entry name" value="4Fe-4S ferredoxins"/>
    <property type="match status" value="1"/>
</dbReference>
<evidence type="ECO:0000313" key="9">
    <source>
        <dbReference type="EMBL" id="QEC47213.1"/>
    </source>
</evidence>
<feature type="binding site" evidence="7">
    <location>
        <position position="127"/>
    </location>
    <ligand>
        <name>[4Fe-4S] cluster</name>
        <dbReference type="ChEBI" id="CHEBI:49883"/>
        <label>2</label>
    </ligand>
</feature>
<evidence type="ECO:0000256" key="6">
    <source>
        <dbReference type="ARBA" id="ARBA00023014"/>
    </source>
</evidence>
<dbReference type="PROSITE" id="PS00198">
    <property type="entry name" value="4FE4S_FER_1"/>
    <property type="match status" value="1"/>
</dbReference>
<feature type="binding site" evidence="7">
    <location>
        <position position="79"/>
    </location>
    <ligand>
        <name>[4Fe-4S] cluster</name>
        <dbReference type="ChEBI" id="CHEBI:49883"/>
        <label>1</label>
    </ligand>
</feature>
<keyword evidence="6 7" id="KW-0411">Iron-sulfur</keyword>
<feature type="binding site" evidence="7">
    <location>
        <position position="130"/>
    </location>
    <ligand>
        <name>[4Fe-4S] cluster</name>
        <dbReference type="ChEBI" id="CHEBI:49883"/>
        <label>2</label>
    </ligand>
</feature>
<dbReference type="PROSITE" id="PS51379">
    <property type="entry name" value="4FE4S_FER_2"/>
    <property type="match status" value="2"/>
</dbReference>
<evidence type="ECO:0000256" key="4">
    <source>
        <dbReference type="ARBA" id="ARBA00022967"/>
    </source>
</evidence>
<keyword evidence="3 7" id="KW-0479">Metal-binding</keyword>
<sequence>MAWPPSAEELHHVKGPDPGGVGGFYRAFGETLRGLKTTLRQSVAPVSVVSYPEEKIPVYPRFRGRHRLHRFDDTGLEKCVGCSLCAAACPSDCIRVVAAENTPENRVSAGERYAAVYEINLSRCIFCGYCEVACPFDAITMGNDFEMSDYNRSDLIFTKEMLLAEPFERTPLRREGE</sequence>
<dbReference type="Gene3D" id="3.30.70.3270">
    <property type="match status" value="1"/>
</dbReference>
<keyword evidence="9" id="KW-0560">Oxidoreductase</keyword>
<dbReference type="InterPro" id="IPR017896">
    <property type="entry name" value="4Fe4S_Fe-S-bd"/>
</dbReference>
<evidence type="ECO:0000256" key="5">
    <source>
        <dbReference type="ARBA" id="ARBA00023004"/>
    </source>
</evidence>